<organism evidence="1 2">
    <name type="scientific">Escallonia rubra</name>
    <dbReference type="NCBI Taxonomy" id="112253"/>
    <lineage>
        <taxon>Eukaryota</taxon>
        <taxon>Viridiplantae</taxon>
        <taxon>Streptophyta</taxon>
        <taxon>Embryophyta</taxon>
        <taxon>Tracheophyta</taxon>
        <taxon>Spermatophyta</taxon>
        <taxon>Magnoliopsida</taxon>
        <taxon>eudicotyledons</taxon>
        <taxon>Gunneridae</taxon>
        <taxon>Pentapetalae</taxon>
        <taxon>asterids</taxon>
        <taxon>campanulids</taxon>
        <taxon>Escalloniales</taxon>
        <taxon>Escalloniaceae</taxon>
        <taxon>Escallonia</taxon>
    </lineage>
</organism>
<dbReference type="Proteomes" id="UP001187471">
    <property type="component" value="Unassembled WGS sequence"/>
</dbReference>
<sequence>MPSSLTSSNAFICCSAYNGHAATGTPHHTLSSVEFHPQCDTNPPTAGCDSTATCGAHPITFPTPAVRSLNPSGSTSLKSEYSLGEPILPLGWGRRKDHRNRCPLRSSAYAISLTWSPSKLPLLPKQRNTTDNFGWSSSQSKTASSARLSLLMSRMGPTMEHEAEKTGTRGEEHVRGKAKLVGHVYHAGAEHVDDEPSESG</sequence>
<reference evidence="1" key="1">
    <citation type="submission" date="2022-12" db="EMBL/GenBank/DDBJ databases">
        <title>Draft genome assemblies for two species of Escallonia (Escalloniales).</title>
        <authorList>
            <person name="Chanderbali A."/>
            <person name="Dervinis C."/>
            <person name="Anghel I."/>
            <person name="Soltis D."/>
            <person name="Soltis P."/>
            <person name="Zapata F."/>
        </authorList>
    </citation>
    <scope>NUCLEOTIDE SEQUENCE</scope>
    <source>
        <strain evidence="1">UCBG92.1500</strain>
        <tissue evidence="1">Leaf</tissue>
    </source>
</reference>
<protein>
    <submittedName>
        <fullName evidence="1">Uncharacterized protein</fullName>
    </submittedName>
</protein>
<keyword evidence="2" id="KW-1185">Reference proteome</keyword>
<proteinExistence type="predicted"/>
<evidence type="ECO:0000313" key="1">
    <source>
        <dbReference type="EMBL" id="KAK2994917.1"/>
    </source>
</evidence>
<gene>
    <name evidence="1" type="ORF">RJ640_012110</name>
</gene>
<accession>A0AA88S2V7</accession>
<name>A0AA88S2V7_9ASTE</name>
<dbReference type="EMBL" id="JAVXUO010000158">
    <property type="protein sequence ID" value="KAK2994917.1"/>
    <property type="molecule type" value="Genomic_DNA"/>
</dbReference>
<comment type="caution">
    <text evidence="1">The sequence shown here is derived from an EMBL/GenBank/DDBJ whole genome shotgun (WGS) entry which is preliminary data.</text>
</comment>
<evidence type="ECO:0000313" key="2">
    <source>
        <dbReference type="Proteomes" id="UP001187471"/>
    </source>
</evidence>
<dbReference type="AlphaFoldDB" id="A0AA88S2V7"/>